<gene>
    <name evidence="2" type="ORF">BSIN_1642</name>
</gene>
<sequence length="53" mass="5721">MRERQAPQRSAEPNDRLSPQLHVRASAASVRLSATSASASRSKSMAGNASRQR</sequence>
<evidence type="ECO:0000313" key="3">
    <source>
        <dbReference type="Proteomes" id="UP000198460"/>
    </source>
</evidence>
<evidence type="ECO:0000313" key="2">
    <source>
        <dbReference type="EMBL" id="SMF98350.1"/>
    </source>
</evidence>
<proteinExistence type="predicted"/>
<dbReference type="AlphaFoldDB" id="A0A238GZE5"/>
<reference evidence="2 3" key="1">
    <citation type="submission" date="2017-04" db="EMBL/GenBank/DDBJ databases">
        <authorList>
            <person name="Afonso C.L."/>
            <person name="Miller P.J."/>
            <person name="Scott M.A."/>
            <person name="Spackman E."/>
            <person name="Goraichik I."/>
            <person name="Dimitrov K.M."/>
            <person name="Suarez D.L."/>
            <person name="Swayne D.E."/>
        </authorList>
    </citation>
    <scope>NUCLEOTIDE SEQUENCE [LARGE SCALE GENOMIC DNA]</scope>
    <source>
        <strain evidence="2">LMG 28154</strain>
    </source>
</reference>
<evidence type="ECO:0000256" key="1">
    <source>
        <dbReference type="SAM" id="MobiDB-lite"/>
    </source>
</evidence>
<feature type="compositionally biased region" description="Low complexity" evidence="1">
    <location>
        <begin position="24"/>
        <end position="46"/>
    </location>
</feature>
<dbReference type="Proteomes" id="UP000198460">
    <property type="component" value="Unassembled WGS sequence"/>
</dbReference>
<feature type="region of interest" description="Disordered" evidence="1">
    <location>
        <begin position="1"/>
        <end position="53"/>
    </location>
</feature>
<organism evidence="2 3">
    <name type="scientific">Burkholderia singularis</name>
    <dbReference type="NCBI Taxonomy" id="1503053"/>
    <lineage>
        <taxon>Bacteria</taxon>
        <taxon>Pseudomonadati</taxon>
        <taxon>Pseudomonadota</taxon>
        <taxon>Betaproteobacteria</taxon>
        <taxon>Burkholderiales</taxon>
        <taxon>Burkholderiaceae</taxon>
        <taxon>Burkholderia</taxon>
        <taxon>pseudomallei group</taxon>
    </lineage>
</organism>
<dbReference type="EMBL" id="FXAN01000014">
    <property type="protein sequence ID" value="SMF98350.1"/>
    <property type="molecule type" value="Genomic_DNA"/>
</dbReference>
<name>A0A238GZE5_9BURK</name>
<accession>A0A238GZE5</accession>
<protein>
    <submittedName>
        <fullName evidence="2">Uncharacterized protein</fullName>
    </submittedName>
</protein>